<dbReference type="Gene3D" id="1.10.3290.10">
    <property type="entry name" value="Fido-like domain"/>
    <property type="match status" value="1"/>
</dbReference>
<dbReference type="PANTHER" id="PTHR13504:SF38">
    <property type="entry name" value="FIDO DOMAIN-CONTAINING PROTEIN"/>
    <property type="match status" value="1"/>
</dbReference>
<evidence type="ECO:0000259" key="1">
    <source>
        <dbReference type="PROSITE" id="PS51459"/>
    </source>
</evidence>
<name>A0ABD6RZG2_BACTU</name>
<evidence type="ECO:0000313" key="3">
    <source>
        <dbReference type="Proteomes" id="UP000219897"/>
    </source>
</evidence>
<feature type="domain" description="Fido" evidence="1">
    <location>
        <begin position="109"/>
        <end position="253"/>
    </location>
</feature>
<dbReference type="Pfam" id="PF02661">
    <property type="entry name" value="Fic"/>
    <property type="match status" value="1"/>
</dbReference>
<proteinExistence type="predicted"/>
<dbReference type="SUPFAM" id="SSF140931">
    <property type="entry name" value="Fic-like"/>
    <property type="match status" value="1"/>
</dbReference>
<dbReference type="RefSeq" id="WP_098223343.1">
    <property type="nucleotide sequence ID" value="NZ_NTVJ01000143.1"/>
</dbReference>
<comment type="caution">
    <text evidence="2">The sequence shown here is derived from an EMBL/GenBank/DDBJ whole genome shotgun (WGS) entry which is preliminary data.</text>
</comment>
<reference evidence="2 3" key="1">
    <citation type="submission" date="2017-09" db="EMBL/GenBank/DDBJ databases">
        <title>Large-scale bioinformatics analysis of Bacillus genomes uncovers conserved roles of natural products in bacterial physiology.</title>
        <authorList>
            <consortium name="Agbiome Team Llc"/>
            <person name="Bleich R.M."/>
            <person name="Kirk G.J."/>
            <person name="Santa Maria K.C."/>
            <person name="Allen S.E."/>
            <person name="Farag S."/>
            <person name="Shank E.A."/>
            <person name="Bowers A."/>
        </authorList>
    </citation>
    <scope>NUCLEOTIDE SEQUENCE [LARGE SCALE GENOMIC DNA]</scope>
    <source>
        <strain evidence="2 3">AFS005140</strain>
    </source>
</reference>
<dbReference type="InterPro" id="IPR036597">
    <property type="entry name" value="Fido-like_dom_sf"/>
</dbReference>
<accession>A0ABD6RZG2</accession>
<dbReference type="PROSITE" id="PS51459">
    <property type="entry name" value="FIDO"/>
    <property type="match status" value="1"/>
</dbReference>
<gene>
    <name evidence="2" type="ORF">CN495_29515</name>
</gene>
<dbReference type="Proteomes" id="UP000219897">
    <property type="component" value="Unassembled WGS sequence"/>
</dbReference>
<organism evidence="2 3">
    <name type="scientific">Bacillus thuringiensis</name>
    <dbReference type="NCBI Taxonomy" id="1428"/>
    <lineage>
        <taxon>Bacteria</taxon>
        <taxon>Bacillati</taxon>
        <taxon>Bacillota</taxon>
        <taxon>Bacilli</taxon>
        <taxon>Bacillales</taxon>
        <taxon>Bacillaceae</taxon>
        <taxon>Bacillus</taxon>
        <taxon>Bacillus cereus group</taxon>
    </lineage>
</organism>
<evidence type="ECO:0000313" key="2">
    <source>
        <dbReference type="EMBL" id="PER43999.1"/>
    </source>
</evidence>
<dbReference type="InterPro" id="IPR003812">
    <property type="entry name" value="Fido"/>
</dbReference>
<sequence>MRNFFEDQYLDIELQREIINLISEISEYKGKLTAYQEQHPDIFNKLEKNIPLYYMKNFNSIYMDVEISSRRLKELNSNNILPKTIEEDAVWCYFQTLSLVQKDFHILPLTPETIQELHFQLIHYLTSDSAIWRKKIFHIPGTPENETYSSCHRPLPYELIPQYIKELCNQYNTLEINKNIHSLILIARFILNFYCIVPFDKGNGRLAFCLMHLLLLKNGYTFTKYVCLDKYIKKLSSKYYESIYKSSLNWYCNGHNISFWVKVFLKIILDAYKDLNCVILDSICKKTTSERIQNFILKQKETFTKDDIRNVYPDIADSTISKVLASLQFFGQIKLVSRGRNAQWIQVRS</sequence>
<protein>
    <submittedName>
        <fullName evidence="2">Cell filamentation protein Fic</fullName>
    </submittedName>
</protein>
<dbReference type="AlphaFoldDB" id="A0ABD6RZG2"/>
<dbReference type="EMBL" id="NTYF01000157">
    <property type="protein sequence ID" value="PER43999.1"/>
    <property type="molecule type" value="Genomic_DNA"/>
</dbReference>
<dbReference type="PANTHER" id="PTHR13504">
    <property type="entry name" value="FIDO DOMAIN-CONTAINING PROTEIN DDB_G0283145"/>
    <property type="match status" value="1"/>
</dbReference>
<dbReference type="InterPro" id="IPR040198">
    <property type="entry name" value="Fido_containing"/>
</dbReference>